<keyword evidence="9 12" id="KW-0863">Zinc-finger</keyword>
<proteinExistence type="inferred from homology"/>
<keyword evidence="6" id="KW-0808">Transferase</keyword>
<dbReference type="SMART" id="SM00647">
    <property type="entry name" value="IBR"/>
    <property type="match status" value="2"/>
</dbReference>
<comment type="catalytic activity">
    <reaction evidence="1">
        <text>[E2 ubiquitin-conjugating enzyme]-S-ubiquitinyl-L-cysteine + [acceptor protein]-L-lysine = [E2 ubiquitin-conjugating enzyme]-L-cysteine + [acceptor protein]-N(6)-ubiquitinyl-L-lysine.</text>
        <dbReference type="EC" id="2.3.2.31"/>
    </reaction>
</comment>
<reference evidence="15 17" key="1">
    <citation type="submission" date="2016-11" db="EMBL/GenBank/DDBJ databases">
        <title>The genome of Nicotiana attenuata.</title>
        <authorList>
            <person name="Xu S."/>
            <person name="Brockmoeller T."/>
            <person name="Gaquerel E."/>
            <person name="Navarro A."/>
            <person name="Kuhl H."/>
            <person name="Gase K."/>
            <person name="Ling Z."/>
            <person name="Zhou W."/>
            <person name="Kreitzer C."/>
            <person name="Stanke M."/>
            <person name="Tang H."/>
            <person name="Lyons E."/>
            <person name="Pandey P."/>
            <person name="Pandey S.P."/>
            <person name="Timmermann B."/>
            <person name="Baldwin I.T."/>
        </authorList>
    </citation>
    <scope>NUCLEOTIDE SEQUENCE [LARGE SCALE GENOMIC DNA]</scope>
    <source>
        <strain evidence="17">cv. UT</strain>
        <strain evidence="15">UT</strain>
        <tissue evidence="15">Leaves</tissue>
    </source>
</reference>
<dbReference type="OMA" id="HIFSVTC"/>
<name>A0A1J6JPD5_NICAT</name>
<evidence type="ECO:0000256" key="10">
    <source>
        <dbReference type="ARBA" id="ARBA00022786"/>
    </source>
</evidence>
<comment type="similarity">
    <text evidence="4">Belongs to the RBR family. Ariadne subfamily.</text>
</comment>
<keyword evidence="7" id="KW-0479">Metal-binding</keyword>
<dbReference type="EC" id="2.3.2.31" evidence="5"/>
<dbReference type="Proteomes" id="UP000187609">
    <property type="component" value="Unassembled WGS sequence"/>
</dbReference>
<evidence type="ECO:0000256" key="11">
    <source>
        <dbReference type="ARBA" id="ARBA00022833"/>
    </source>
</evidence>
<evidence type="ECO:0000259" key="14">
    <source>
        <dbReference type="PROSITE" id="PS51873"/>
    </source>
</evidence>
<dbReference type="AlphaFoldDB" id="A0A1J6JPD5"/>
<dbReference type="PROSITE" id="PS51873">
    <property type="entry name" value="TRIAD"/>
    <property type="match status" value="1"/>
</dbReference>
<dbReference type="GeneID" id="109220750"/>
<organism evidence="15 17">
    <name type="scientific">Nicotiana attenuata</name>
    <name type="common">Coyote tobacco</name>
    <dbReference type="NCBI Taxonomy" id="49451"/>
    <lineage>
        <taxon>Eukaryota</taxon>
        <taxon>Viridiplantae</taxon>
        <taxon>Streptophyta</taxon>
        <taxon>Embryophyta</taxon>
        <taxon>Tracheophyta</taxon>
        <taxon>Spermatophyta</taxon>
        <taxon>Magnoliopsida</taxon>
        <taxon>eudicotyledons</taxon>
        <taxon>Gunneridae</taxon>
        <taxon>Pentapetalae</taxon>
        <taxon>asterids</taxon>
        <taxon>lamiids</taxon>
        <taxon>Solanales</taxon>
        <taxon>Solanaceae</taxon>
        <taxon>Nicotianoideae</taxon>
        <taxon>Nicotianeae</taxon>
        <taxon>Nicotiana</taxon>
    </lineage>
</organism>
<dbReference type="Gramene" id="OIT20010">
    <property type="protein sequence ID" value="OIT20010"/>
    <property type="gene ID" value="A4A49_60352"/>
</dbReference>
<protein>
    <recommendedName>
        <fullName evidence="5">RBR-type E3 ubiquitin transferase</fullName>
        <ecNumber evidence="5">2.3.2.31</ecNumber>
    </recommendedName>
</protein>
<dbReference type="InterPro" id="IPR044066">
    <property type="entry name" value="TRIAD_supradom"/>
</dbReference>
<dbReference type="InterPro" id="IPR001841">
    <property type="entry name" value="Znf_RING"/>
</dbReference>
<evidence type="ECO:0000313" key="15">
    <source>
        <dbReference type="EMBL" id="OIT19653.1"/>
    </source>
</evidence>
<evidence type="ECO:0000256" key="3">
    <source>
        <dbReference type="ARBA" id="ARBA00003976"/>
    </source>
</evidence>
<dbReference type="PROSITE" id="PS50089">
    <property type="entry name" value="ZF_RING_2"/>
    <property type="match status" value="1"/>
</dbReference>
<accession>A0A1J6JPD5</accession>
<evidence type="ECO:0000313" key="16">
    <source>
        <dbReference type="EMBL" id="OIT20010.1"/>
    </source>
</evidence>
<dbReference type="InterPro" id="IPR013083">
    <property type="entry name" value="Znf_RING/FYVE/PHD"/>
</dbReference>
<evidence type="ECO:0000256" key="8">
    <source>
        <dbReference type="ARBA" id="ARBA00022737"/>
    </source>
</evidence>
<dbReference type="PANTHER" id="PTHR11685">
    <property type="entry name" value="RBR FAMILY RING FINGER AND IBR DOMAIN-CONTAINING"/>
    <property type="match status" value="1"/>
</dbReference>
<evidence type="ECO:0000256" key="1">
    <source>
        <dbReference type="ARBA" id="ARBA00001798"/>
    </source>
</evidence>
<dbReference type="KEGG" id="nau:109220750"/>
<dbReference type="InterPro" id="IPR031127">
    <property type="entry name" value="E3_UB_ligase_RBR"/>
</dbReference>
<dbReference type="FunFam" id="3.30.40.10:FF:000230">
    <property type="entry name" value="RBR-type E3 ubiquitin transferase"/>
    <property type="match status" value="1"/>
</dbReference>
<dbReference type="GO" id="GO:0016567">
    <property type="term" value="P:protein ubiquitination"/>
    <property type="evidence" value="ECO:0007669"/>
    <property type="project" value="UniProtKB-UniPathway"/>
</dbReference>
<evidence type="ECO:0000313" key="17">
    <source>
        <dbReference type="Proteomes" id="UP000187609"/>
    </source>
</evidence>
<dbReference type="OrthoDB" id="1216275at2759"/>
<comment type="caution">
    <text evidence="15">The sequence shown here is derived from an EMBL/GenBank/DDBJ whole genome shotgun (WGS) entry which is preliminary data.</text>
</comment>
<keyword evidence="10" id="KW-0833">Ubl conjugation pathway</keyword>
<evidence type="ECO:0000259" key="13">
    <source>
        <dbReference type="PROSITE" id="PS50089"/>
    </source>
</evidence>
<evidence type="ECO:0000256" key="5">
    <source>
        <dbReference type="ARBA" id="ARBA00012251"/>
    </source>
</evidence>
<dbReference type="SUPFAM" id="SSF57850">
    <property type="entry name" value="RING/U-box"/>
    <property type="match status" value="3"/>
</dbReference>
<dbReference type="UniPathway" id="UPA00143"/>
<feature type="domain" description="RING-type" evidence="13">
    <location>
        <begin position="62"/>
        <end position="111"/>
    </location>
</feature>
<dbReference type="CDD" id="cd22584">
    <property type="entry name" value="Rcat_RBR_unk"/>
    <property type="match status" value="1"/>
</dbReference>
<dbReference type="Gene3D" id="1.20.120.1750">
    <property type="match status" value="1"/>
</dbReference>
<sequence length="262" mass="30151">MADIISKVFDENEDFRALIVLDDERTEELQLQEVLGASLEIFHHHMSSSTIQESPESSQGYCDICLDSKRTDEMFKLENCSHHSFCSDCIGLHVQSKIQQNIFPVTCPGLRCRAIIEPESCKTIIPENVFARWEEGLLSESSLLACENIYCPYRDCSGQLFYDRDQGTIELCPLCRRLFCAPCGVPWHTGFDCDKFQKEGKDRDDIKVEELAKKSKWMKCPQCKHVVQRADGCIHITCWCKFEFCYICGGTWSEEHWSCQIS</sequence>
<evidence type="ECO:0000256" key="4">
    <source>
        <dbReference type="ARBA" id="ARBA00005884"/>
    </source>
</evidence>
<dbReference type="GeneID" id="109221189"/>
<feature type="domain" description="RING-type" evidence="14">
    <location>
        <begin position="58"/>
        <end position="262"/>
    </location>
</feature>
<evidence type="ECO:0000256" key="12">
    <source>
        <dbReference type="PROSITE-ProRule" id="PRU00175"/>
    </source>
</evidence>
<comment type="cofactor">
    <cofactor evidence="2">
        <name>Zn(2+)</name>
        <dbReference type="ChEBI" id="CHEBI:29105"/>
    </cofactor>
</comment>
<dbReference type="GO" id="GO:0008270">
    <property type="term" value="F:zinc ion binding"/>
    <property type="evidence" value="ECO:0007669"/>
    <property type="project" value="UniProtKB-KW"/>
</dbReference>
<dbReference type="STRING" id="49451.A0A1J6JPD5"/>
<dbReference type="Pfam" id="PF01485">
    <property type="entry name" value="IBR"/>
    <property type="match status" value="2"/>
</dbReference>
<dbReference type="EMBL" id="MJEQ01006498">
    <property type="protein sequence ID" value="OIT19653.1"/>
    <property type="molecule type" value="Genomic_DNA"/>
</dbReference>
<keyword evidence="17" id="KW-1185">Reference proteome</keyword>
<evidence type="ECO:0000256" key="2">
    <source>
        <dbReference type="ARBA" id="ARBA00001947"/>
    </source>
</evidence>
<keyword evidence="8" id="KW-0677">Repeat</keyword>
<dbReference type="InterPro" id="IPR002867">
    <property type="entry name" value="IBR_dom"/>
</dbReference>
<dbReference type="Gene3D" id="3.30.40.10">
    <property type="entry name" value="Zinc/RING finger domain, C3HC4 (zinc finger)"/>
    <property type="match status" value="1"/>
</dbReference>
<evidence type="ECO:0000256" key="7">
    <source>
        <dbReference type="ARBA" id="ARBA00022723"/>
    </source>
</evidence>
<comment type="function">
    <text evidence="3">Might act as an E3 ubiquitin-protein ligase, or as part of E3 complex, which accepts ubiquitin from specific E2 ubiquitin-conjugating enzymes and then transfers it to substrates.</text>
</comment>
<gene>
    <name evidence="15" type="primary">ARI8_6</name>
    <name evidence="16" type="synonym">ARI8_0</name>
    <name evidence="15" type="ORF">A4A49_40485</name>
    <name evidence="16" type="ORF">A4A49_60352</name>
</gene>
<evidence type="ECO:0000256" key="9">
    <source>
        <dbReference type="ARBA" id="ARBA00022771"/>
    </source>
</evidence>
<dbReference type="Gramene" id="OIT19653">
    <property type="protein sequence ID" value="OIT19653"/>
    <property type="gene ID" value="A4A49_40485"/>
</dbReference>
<keyword evidence="11" id="KW-0862">Zinc</keyword>
<evidence type="ECO:0000256" key="6">
    <source>
        <dbReference type="ARBA" id="ARBA00022679"/>
    </source>
</evidence>
<dbReference type="KEGG" id="nau:109221189"/>
<dbReference type="GO" id="GO:0061630">
    <property type="term" value="F:ubiquitin protein ligase activity"/>
    <property type="evidence" value="ECO:0007669"/>
    <property type="project" value="UniProtKB-EC"/>
</dbReference>
<dbReference type="EMBL" id="MJEQ01005872">
    <property type="protein sequence ID" value="OIT20010.1"/>
    <property type="molecule type" value="Genomic_DNA"/>
</dbReference>